<name>A0AAU7YAG8_9PSED</name>
<evidence type="ECO:0000313" key="2">
    <source>
        <dbReference type="EMBL" id="XBY66901.1"/>
    </source>
</evidence>
<dbReference type="EMBL" id="CP158373">
    <property type="protein sequence ID" value="XBY66901.1"/>
    <property type="molecule type" value="Genomic_DNA"/>
</dbReference>
<gene>
    <name evidence="2" type="ORF">ABS648_14375</name>
</gene>
<dbReference type="GO" id="GO:0005975">
    <property type="term" value="P:carbohydrate metabolic process"/>
    <property type="evidence" value="ECO:0007669"/>
    <property type="project" value="InterPro"/>
</dbReference>
<accession>A0AAU7YAG8</accession>
<evidence type="ECO:0000256" key="1">
    <source>
        <dbReference type="SAM" id="MobiDB-lite"/>
    </source>
</evidence>
<dbReference type="RefSeq" id="WP_350448564.1">
    <property type="nucleotide sequence ID" value="NZ_CP158373.1"/>
</dbReference>
<dbReference type="Gene3D" id="1.50.10.20">
    <property type="match status" value="1"/>
</dbReference>
<sequence length="379" mass="41688">MTTFNEAASAGYKSLLNLYQPEVFPGNFWFAGNTLHCCLDYLVNSKQHDDGGILRKAYGIYQDLNARVDWWVDDYGWWGNAFLIALYNWEALGYQAPRDDQLREGIIGATKHCWDKLAGHWSDDSYNEGGEDHAAGSAPIRGGTFNLKDPDQPMSGRNTVTNLGFLLLSRGLAQLNPNDPDAPKYAEMATAEFQWFDKWLGIPGSLRTAQDLVLERPRGNAANPEWYWTGDQGQFVLAMGSGSEVSHKVAAAVLKRMIDNDGILHEYEISGALEGFIADYATGKGVFMRCMQGLYGASGGSAVYKDFVRNNAASVWATATRGSGVACQFRFNWSRRPGVWEPETLSGKDPQLCDLILQTAGQDALNAALALGLGNETIK</sequence>
<dbReference type="SUPFAM" id="SSF48208">
    <property type="entry name" value="Six-hairpin glycosidases"/>
    <property type="match status" value="1"/>
</dbReference>
<feature type="region of interest" description="Disordered" evidence="1">
    <location>
        <begin position="128"/>
        <end position="153"/>
    </location>
</feature>
<proteinExistence type="predicted"/>
<dbReference type="AlphaFoldDB" id="A0AAU7YAG8"/>
<organism evidence="2">
    <name type="scientific">Pseudomonas solani</name>
    <dbReference type="NCBI Taxonomy" id="2731552"/>
    <lineage>
        <taxon>Bacteria</taxon>
        <taxon>Pseudomonadati</taxon>
        <taxon>Pseudomonadota</taxon>
        <taxon>Gammaproteobacteria</taxon>
        <taxon>Pseudomonadales</taxon>
        <taxon>Pseudomonadaceae</taxon>
        <taxon>Pseudomonas</taxon>
    </lineage>
</organism>
<protein>
    <submittedName>
        <fullName evidence="2">Uncharacterized protein</fullName>
    </submittedName>
</protein>
<reference evidence="2" key="1">
    <citation type="submission" date="2023-08" db="EMBL/GenBank/DDBJ databases">
        <title>Increased levels of nutrients transform a symbiont into a lethal pathobiont.</title>
        <authorList>
            <person name="Lachnit T."/>
            <person name="Ulrich L."/>
            <person name="Willmer F.M."/>
            <person name="Hasenbein T."/>
            <person name="Steiner L.X."/>
            <person name="Wolters M."/>
            <person name="Herbst E.M."/>
            <person name="Deines P."/>
        </authorList>
    </citation>
    <scope>NUCLEOTIDE SEQUENCE</scope>
    <source>
        <strain evidence="2">T3</strain>
    </source>
</reference>
<dbReference type="InterPro" id="IPR008928">
    <property type="entry name" value="6-hairpin_glycosidase_sf"/>
</dbReference>